<dbReference type="GO" id="GO:0005886">
    <property type="term" value="C:plasma membrane"/>
    <property type="evidence" value="ECO:0007669"/>
    <property type="project" value="UniProtKB-SubCell"/>
</dbReference>
<gene>
    <name evidence="8" type="ORF">BECKTUN1418E_GA0071001_100134</name>
    <name evidence="9" type="ORF">BECKTUN1418F_GA0071002_100134</name>
</gene>
<feature type="transmembrane region" description="Helical" evidence="7">
    <location>
        <begin position="206"/>
        <end position="231"/>
    </location>
</feature>
<dbReference type="Pfam" id="PF03916">
    <property type="entry name" value="NrfD"/>
    <property type="match status" value="1"/>
</dbReference>
<keyword evidence="6 7" id="KW-0472">Membrane</keyword>
<accession>A0A450Z8Q0</accession>
<keyword evidence="5 7" id="KW-1133">Transmembrane helix</keyword>
<feature type="transmembrane region" description="Helical" evidence="7">
    <location>
        <begin position="70"/>
        <end position="92"/>
    </location>
</feature>
<keyword evidence="4 7" id="KW-0812">Transmembrane</keyword>
<dbReference type="PANTHER" id="PTHR34856">
    <property type="entry name" value="PROTEIN NRFD"/>
    <property type="match status" value="1"/>
</dbReference>
<evidence type="ECO:0000256" key="7">
    <source>
        <dbReference type="SAM" id="Phobius"/>
    </source>
</evidence>
<evidence type="ECO:0000313" key="8">
    <source>
        <dbReference type="EMBL" id="VFK50181.1"/>
    </source>
</evidence>
<comment type="subcellular location">
    <subcellularLocation>
        <location evidence="1">Cell membrane</location>
        <topology evidence="1">Multi-pass membrane protein</topology>
    </subcellularLocation>
</comment>
<comment type="similarity">
    <text evidence="2">Belongs to the NrfD family.</text>
</comment>
<keyword evidence="3" id="KW-1003">Cell membrane</keyword>
<name>A0A450Z8Q0_9GAMM</name>
<evidence type="ECO:0000256" key="4">
    <source>
        <dbReference type="ARBA" id="ARBA00022692"/>
    </source>
</evidence>
<dbReference type="InterPro" id="IPR052049">
    <property type="entry name" value="Electron_transfer_protein"/>
</dbReference>
<dbReference type="EMBL" id="CAADFV010000001">
    <property type="protein sequence ID" value="VFK50181.1"/>
    <property type="molecule type" value="Genomic_DNA"/>
</dbReference>
<dbReference type="InterPro" id="IPR005614">
    <property type="entry name" value="NrfD-like"/>
</dbReference>
<feature type="transmembrane region" description="Helical" evidence="7">
    <location>
        <begin position="293"/>
        <end position="314"/>
    </location>
</feature>
<dbReference type="AlphaFoldDB" id="A0A450Z8Q0"/>
<evidence type="ECO:0000256" key="5">
    <source>
        <dbReference type="ARBA" id="ARBA00022989"/>
    </source>
</evidence>
<protein>
    <submittedName>
        <fullName evidence="8">Prokaryotic molybdopterin-containing oxidoreductase family, membrane subunit</fullName>
    </submittedName>
</protein>
<evidence type="ECO:0000256" key="6">
    <source>
        <dbReference type="ARBA" id="ARBA00023136"/>
    </source>
</evidence>
<feature type="transmembrane region" description="Helical" evidence="7">
    <location>
        <begin position="27"/>
        <end position="50"/>
    </location>
</feature>
<dbReference type="Gene3D" id="1.20.1630.10">
    <property type="entry name" value="Formate dehydrogenase/DMSO reductase domain"/>
    <property type="match status" value="1"/>
</dbReference>
<evidence type="ECO:0000256" key="1">
    <source>
        <dbReference type="ARBA" id="ARBA00004651"/>
    </source>
</evidence>
<feature type="transmembrane region" description="Helical" evidence="7">
    <location>
        <begin position="104"/>
        <end position="122"/>
    </location>
</feature>
<proteinExistence type="inferred from homology"/>
<feature type="transmembrane region" description="Helical" evidence="7">
    <location>
        <begin position="377"/>
        <end position="398"/>
    </location>
</feature>
<organism evidence="8">
    <name type="scientific">Candidatus Kentrum sp. TUN</name>
    <dbReference type="NCBI Taxonomy" id="2126343"/>
    <lineage>
        <taxon>Bacteria</taxon>
        <taxon>Pseudomonadati</taxon>
        <taxon>Pseudomonadota</taxon>
        <taxon>Gammaproteobacteria</taxon>
        <taxon>Candidatus Kentrum</taxon>
    </lineage>
</organism>
<reference evidence="8" key="1">
    <citation type="submission" date="2019-02" db="EMBL/GenBank/DDBJ databases">
        <authorList>
            <person name="Gruber-Vodicka R. H."/>
            <person name="Seah K. B. B."/>
        </authorList>
    </citation>
    <scope>NUCLEOTIDE SEQUENCE</scope>
    <source>
        <strain evidence="8">BECK_BY2</strain>
        <strain evidence="9">BECK_BY3</strain>
    </source>
</reference>
<feature type="transmembrane region" description="Helical" evidence="7">
    <location>
        <begin position="175"/>
        <end position="200"/>
    </location>
</feature>
<sequence length="417" mass="46404">MFWFIVLVRVSMPLKVIDYVEIEGRSVGYWALLFILSMFVLAGLGASYYMEHNGHWVTGMSNQIVWGTPHVFAVFLIIAASGALNVASIASVFGREAYKPLSRLSGLLAVALLVGGLVVLVLDLGRPDRLVVAMTTYNFKSIFAWNIFLYVGFIVIVALYLWMMMERRMNRYSRLVGIWAFVWRLFLTTGTGSIFGFLVARQSFDAAIMGPMFVVMSFSYGLAFFILLLMWIYRMSGRLLGDMILLRLKNLLGVFVAGTLYFILIYHFSNLYATEHHGVEGFILISGEVYTKIFWAGIVTLGSVLPLLIFYLPFISKSRTWIAVGSALVILGGFAQMVVVIIGGQAYPLVIFPGKEVIESSFFDGSVASYVPSFPELILGTSGIAIGLLLVAVSLKVFRFLPESLADDDVFFIKNPD</sequence>
<dbReference type="PANTHER" id="PTHR34856:SF2">
    <property type="entry name" value="PROTEIN NRFD"/>
    <property type="match status" value="1"/>
</dbReference>
<feature type="transmembrane region" description="Helical" evidence="7">
    <location>
        <begin position="321"/>
        <end position="343"/>
    </location>
</feature>
<dbReference type="EMBL" id="CAADFY010000001">
    <property type="protein sequence ID" value="VFK51234.1"/>
    <property type="molecule type" value="Genomic_DNA"/>
</dbReference>
<feature type="transmembrane region" description="Helical" evidence="7">
    <location>
        <begin position="142"/>
        <end position="163"/>
    </location>
</feature>
<feature type="transmembrane region" description="Helical" evidence="7">
    <location>
        <begin position="251"/>
        <end position="273"/>
    </location>
</feature>
<evidence type="ECO:0000313" key="9">
    <source>
        <dbReference type="EMBL" id="VFK51234.1"/>
    </source>
</evidence>
<evidence type="ECO:0000256" key="3">
    <source>
        <dbReference type="ARBA" id="ARBA00022475"/>
    </source>
</evidence>
<evidence type="ECO:0000256" key="2">
    <source>
        <dbReference type="ARBA" id="ARBA00008929"/>
    </source>
</evidence>